<evidence type="ECO:0000313" key="2">
    <source>
        <dbReference type="Proteomes" id="UP000190285"/>
    </source>
</evidence>
<dbReference type="AlphaFoldDB" id="A0A1T5LUB6"/>
<evidence type="ECO:0008006" key="3">
    <source>
        <dbReference type="Google" id="ProtNLM"/>
    </source>
</evidence>
<protein>
    <recommendedName>
        <fullName evidence="3">YqzL-like protein</fullName>
    </recommendedName>
</protein>
<accession>A0A1T5LUB6</accession>
<dbReference type="STRING" id="36842.SAMN02194393_03321"/>
<dbReference type="Proteomes" id="UP000190285">
    <property type="component" value="Unassembled WGS sequence"/>
</dbReference>
<gene>
    <name evidence="1" type="ORF">SAMN02194393_03321</name>
</gene>
<sequence length="50" mass="6259">MYKDSLWNLFLMTGDVEYYLEFKKNKDLESFSEEENKNMEFTYDQNNFLR</sequence>
<dbReference type="RefSeq" id="WP_170917464.1">
    <property type="nucleotide sequence ID" value="NZ_FUZT01000008.1"/>
</dbReference>
<keyword evidence="2" id="KW-1185">Reference proteome</keyword>
<proteinExistence type="predicted"/>
<evidence type="ECO:0000313" key="1">
    <source>
        <dbReference type="EMBL" id="SKC79543.1"/>
    </source>
</evidence>
<dbReference type="EMBL" id="FUZT01000008">
    <property type="protein sequence ID" value="SKC79543.1"/>
    <property type="molecule type" value="Genomic_DNA"/>
</dbReference>
<name>A0A1T5LUB6_9FIRM</name>
<organism evidence="1 2">
    <name type="scientific">Maledivibacter halophilus</name>
    <dbReference type="NCBI Taxonomy" id="36842"/>
    <lineage>
        <taxon>Bacteria</taxon>
        <taxon>Bacillati</taxon>
        <taxon>Bacillota</taxon>
        <taxon>Clostridia</taxon>
        <taxon>Peptostreptococcales</taxon>
        <taxon>Caminicellaceae</taxon>
        <taxon>Maledivibacter</taxon>
    </lineage>
</organism>
<reference evidence="1 2" key="1">
    <citation type="submission" date="2017-02" db="EMBL/GenBank/DDBJ databases">
        <authorList>
            <person name="Peterson S.W."/>
        </authorList>
    </citation>
    <scope>NUCLEOTIDE SEQUENCE [LARGE SCALE GENOMIC DNA]</scope>
    <source>
        <strain evidence="1 2">M1</strain>
    </source>
</reference>